<evidence type="ECO:0000313" key="12">
    <source>
        <dbReference type="Proteomes" id="UP000593765"/>
    </source>
</evidence>
<feature type="transmembrane region" description="Helical" evidence="9">
    <location>
        <begin position="297"/>
        <end position="316"/>
    </location>
</feature>
<dbReference type="RefSeq" id="WP_206290413.1">
    <property type="nucleotide sequence ID" value="NZ_CP063458.1"/>
</dbReference>
<evidence type="ECO:0000256" key="2">
    <source>
        <dbReference type="ARBA" id="ARBA00008034"/>
    </source>
</evidence>
<keyword evidence="6 9" id="KW-1133">Transmembrane helix</keyword>
<dbReference type="SUPFAM" id="SSF47979">
    <property type="entry name" value="Iron-dependent repressor protein, dimerization domain"/>
    <property type="match status" value="1"/>
</dbReference>
<dbReference type="PANTHER" id="PTHR30477">
    <property type="entry name" value="ABC-TRANSPORTER METAL-BINDING PROTEIN"/>
    <property type="match status" value="1"/>
</dbReference>
<accession>A0A7M2WPV9</accession>
<keyword evidence="12" id="KW-1185">Reference proteome</keyword>
<evidence type="ECO:0000256" key="6">
    <source>
        <dbReference type="ARBA" id="ARBA00022989"/>
    </source>
</evidence>
<feature type="transmembrane region" description="Helical" evidence="9">
    <location>
        <begin position="175"/>
        <end position="201"/>
    </location>
</feature>
<dbReference type="Gene3D" id="1.10.3470.10">
    <property type="entry name" value="ABC transporter involved in vitamin B12 uptake, BtuC"/>
    <property type="match status" value="1"/>
</dbReference>
<evidence type="ECO:0000256" key="5">
    <source>
        <dbReference type="ARBA" id="ARBA00022692"/>
    </source>
</evidence>
<evidence type="ECO:0000256" key="1">
    <source>
        <dbReference type="ARBA" id="ARBA00004651"/>
    </source>
</evidence>
<dbReference type="EMBL" id="CP063458">
    <property type="protein sequence ID" value="QOV87508.1"/>
    <property type="molecule type" value="Genomic_DNA"/>
</dbReference>
<dbReference type="Gene3D" id="1.10.10.10">
    <property type="entry name" value="Winged helix-like DNA-binding domain superfamily/Winged helix DNA-binding domain"/>
    <property type="match status" value="1"/>
</dbReference>
<dbReference type="GO" id="GO:0043190">
    <property type="term" value="C:ATP-binding cassette (ABC) transporter complex"/>
    <property type="evidence" value="ECO:0007669"/>
    <property type="project" value="InterPro"/>
</dbReference>
<feature type="transmembrane region" description="Helical" evidence="9">
    <location>
        <begin position="242"/>
        <end position="262"/>
    </location>
</feature>
<organism evidence="11 12">
    <name type="scientific">Humisphaera borealis</name>
    <dbReference type="NCBI Taxonomy" id="2807512"/>
    <lineage>
        <taxon>Bacteria</taxon>
        <taxon>Pseudomonadati</taxon>
        <taxon>Planctomycetota</taxon>
        <taxon>Phycisphaerae</taxon>
        <taxon>Tepidisphaerales</taxon>
        <taxon>Tepidisphaeraceae</taxon>
        <taxon>Humisphaera</taxon>
    </lineage>
</organism>
<evidence type="ECO:0000259" key="10">
    <source>
        <dbReference type="Pfam" id="PF02742"/>
    </source>
</evidence>
<dbReference type="InterPro" id="IPR036388">
    <property type="entry name" value="WH-like_DNA-bd_sf"/>
</dbReference>
<dbReference type="InterPro" id="IPR037294">
    <property type="entry name" value="ABC_BtuC-like"/>
</dbReference>
<dbReference type="SMART" id="SM00529">
    <property type="entry name" value="HTH_DTXR"/>
    <property type="match status" value="1"/>
</dbReference>
<feature type="domain" description="Iron dependent repressor metal binding and dimerisation" evidence="10">
    <location>
        <begin position="404"/>
        <end position="472"/>
    </location>
</feature>
<comment type="similarity">
    <text evidence="2 8">Belongs to the ABC-3 integral membrane protein family.</text>
</comment>
<evidence type="ECO:0000256" key="4">
    <source>
        <dbReference type="ARBA" id="ARBA00022475"/>
    </source>
</evidence>
<dbReference type="GO" id="GO:0046983">
    <property type="term" value="F:protein dimerization activity"/>
    <property type="evidence" value="ECO:0007669"/>
    <property type="project" value="InterPro"/>
</dbReference>
<comment type="subcellular location">
    <subcellularLocation>
        <location evidence="1 8">Cell membrane</location>
        <topology evidence="1 8">Multi-pass membrane protein</topology>
    </subcellularLocation>
</comment>
<dbReference type="CDD" id="cd06550">
    <property type="entry name" value="TM_ABC_iron-siderophores_like"/>
    <property type="match status" value="1"/>
</dbReference>
<keyword evidence="3 8" id="KW-0813">Transport</keyword>
<name>A0A7M2WPV9_9BACT</name>
<feature type="transmembrane region" description="Helical" evidence="9">
    <location>
        <begin position="136"/>
        <end position="155"/>
    </location>
</feature>
<dbReference type="GO" id="GO:0046914">
    <property type="term" value="F:transition metal ion binding"/>
    <property type="evidence" value="ECO:0007669"/>
    <property type="project" value="InterPro"/>
</dbReference>
<dbReference type="AlphaFoldDB" id="A0A7M2WPV9"/>
<evidence type="ECO:0000256" key="7">
    <source>
        <dbReference type="ARBA" id="ARBA00023136"/>
    </source>
</evidence>
<dbReference type="GO" id="GO:0055085">
    <property type="term" value="P:transmembrane transport"/>
    <property type="evidence" value="ECO:0007669"/>
    <property type="project" value="InterPro"/>
</dbReference>
<dbReference type="Pfam" id="PF00950">
    <property type="entry name" value="ABC-3"/>
    <property type="match status" value="1"/>
</dbReference>
<feature type="transmembrane region" description="Helical" evidence="9">
    <location>
        <begin position="269"/>
        <end position="291"/>
    </location>
</feature>
<reference evidence="11 12" key="1">
    <citation type="submission" date="2020-10" db="EMBL/GenBank/DDBJ databases">
        <title>Wide distribution of Phycisphaera-like planctomycetes from WD2101 soil group in peatlands and genome analysis of the first cultivated representative.</title>
        <authorList>
            <person name="Dedysh S.N."/>
            <person name="Beletsky A.V."/>
            <person name="Ivanova A."/>
            <person name="Kulichevskaya I.S."/>
            <person name="Suzina N.E."/>
            <person name="Philippov D.A."/>
            <person name="Rakitin A.L."/>
            <person name="Mardanov A.V."/>
            <person name="Ravin N.V."/>
        </authorList>
    </citation>
    <scope>NUCLEOTIDE SEQUENCE [LARGE SCALE GENOMIC DNA]</scope>
    <source>
        <strain evidence="11 12">M1803</strain>
    </source>
</reference>
<evidence type="ECO:0000256" key="9">
    <source>
        <dbReference type="SAM" id="Phobius"/>
    </source>
</evidence>
<dbReference type="SUPFAM" id="SSF81345">
    <property type="entry name" value="ABC transporter involved in vitamin B12 uptake, BtuC"/>
    <property type="match status" value="1"/>
</dbReference>
<dbReference type="Proteomes" id="UP000593765">
    <property type="component" value="Chromosome"/>
</dbReference>
<dbReference type="KEGG" id="hbs:IPV69_14550"/>
<proteinExistence type="inferred from homology"/>
<keyword evidence="5 8" id="KW-0812">Transmembrane</keyword>
<dbReference type="InterPro" id="IPR036421">
    <property type="entry name" value="Fe_dep_repressor_sf"/>
</dbReference>
<feature type="transmembrane region" description="Helical" evidence="9">
    <location>
        <begin position="52"/>
        <end position="73"/>
    </location>
</feature>
<evidence type="ECO:0000313" key="11">
    <source>
        <dbReference type="EMBL" id="QOV87508.1"/>
    </source>
</evidence>
<evidence type="ECO:0000256" key="8">
    <source>
        <dbReference type="RuleBase" id="RU003943"/>
    </source>
</evidence>
<keyword evidence="4" id="KW-1003">Cell membrane</keyword>
<protein>
    <submittedName>
        <fullName evidence="11">Metal ABC transporter permease</fullName>
    </submittedName>
</protein>
<feature type="transmembrane region" description="Helical" evidence="9">
    <location>
        <begin position="106"/>
        <end position="124"/>
    </location>
</feature>
<dbReference type="InterPro" id="IPR001626">
    <property type="entry name" value="ABC_TroCD"/>
</dbReference>
<sequence length="472" mass="50352">MSPICAHLCSSVATFLRSRFLAARFETAEPWYSHLARFARELVDDRIGTTDLVVLAAILLGVTCGVLGCFLILRRQSLLGDAVGHAVLPGVFLGFLAAGARSTPALLLGALVAGLLAAALIAVLQRTTQLKAGECIGVVFTGFYGLGILLLKHIQNNAARYPGQAGLDKFLFGQIAGISATDVIYMAVVAAVSLACVALAWRSLAAWAFDEGFAVSIGLPVKAIETMMTGLVTVAIVISIQAVGVVLVAAMLVTPAATAYLLTDRLHRMVLLAAMFGAAAGVIGAVVSLLGADMPTGSLMVIAGGTLFGLAFLLSPRHGLLPRLRRVWERRRRTQAENLLRMLYLIMESRAGGGKVPDNADRRFGVSDAAGARGTTPAAVRKYWRLAAHRGWVDPSSPDPMILTDAGFAEARHVVRTHRLWELFLTQEAKIASDHVHADAEDIEHILPRDVLAKLEHMLDYPTADPHGKPIP</sequence>
<dbReference type="GO" id="GO:0003700">
    <property type="term" value="F:DNA-binding transcription factor activity"/>
    <property type="evidence" value="ECO:0007669"/>
    <property type="project" value="InterPro"/>
</dbReference>
<evidence type="ECO:0000256" key="3">
    <source>
        <dbReference type="ARBA" id="ARBA00022448"/>
    </source>
</evidence>
<dbReference type="InterPro" id="IPR001367">
    <property type="entry name" value="Fe_dep_repressor"/>
</dbReference>
<dbReference type="GO" id="GO:0071281">
    <property type="term" value="P:cellular response to iron ion"/>
    <property type="evidence" value="ECO:0007669"/>
    <property type="project" value="UniProtKB-ARBA"/>
</dbReference>
<dbReference type="Pfam" id="PF02742">
    <property type="entry name" value="Fe_dep_repr_C"/>
    <property type="match status" value="1"/>
</dbReference>
<keyword evidence="7 9" id="KW-0472">Membrane</keyword>
<feature type="transmembrane region" description="Helical" evidence="9">
    <location>
        <begin position="82"/>
        <end position="100"/>
    </location>
</feature>
<dbReference type="FunFam" id="1.10.3470.10:FF:000003">
    <property type="entry name" value="Iron ABC transporter permease SitD"/>
    <property type="match status" value="1"/>
</dbReference>
<dbReference type="PANTHER" id="PTHR30477:SF3">
    <property type="entry name" value="METAL TRANSPORT SYSTEM MEMBRANE PROTEIN CT_069-RELATED"/>
    <property type="match status" value="1"/>
</dbReference>
<dbReference type="GO" id="GO:0010043">
    <property type="term" value="P:response to zinc ion"/>
    <property type="evidence" value="ECO:0007669"/>
    <property type="project" value="TreeGrafter"/>
</dbReference>
<dbReference type="InterPro" id="IPR022689">
    <property type="entry name" value="Iron_dep_repressor"/>
</dbReference>
<gene>
    <name evidence="11" type="ORF">IPV69_14550</name>
</gene>